<comment type="similarity">
    <text evidence="2">Belongs to the MreD family.</text>
</comment>
<evidence type="ECO:0000256" key="7">
    <source>
        <dbReference type="ARBA" id="ARBA00023136"/>
    </source>
</evidence>
<keyword evidence="3" id="KW-1003">Cell membrane</keyword>
<organism evidence="9 10">
    <name type="scientific">Sphingomonas colocasiae</name>
    <dbReference type="NCBI Taxonomy" id="1848973"/>
    <lineage>
        <taxon>Bacteria</taxon>
        <taxon>Pseudomonadati</taxon>
        <taxon>Pseudomonadota</taxon>
        <taxon>Alphaproteobacteria</taxon>
        <taxon>Sphingomonadales</taxon>
        <taxon>Sphingomonadaceae</taxon>
        <taxon>Sphingomonas</taxon>
    </lineage>
</organism>
<evidence type="ECO:0000256" key="4">
    <source>
        <dbReference type="ARBA" id="ARBA00022692"/>
    </source>
</evidence>
<reference evidence="9 10" key="1">
    <citation type="submission" date="2021-08" db="EMBL/GenBank/DDBJ databases">
        <authorList>
            <person name="Tuo L."/>
        </authorList>
    </citation>
    <scope>NUCLEOTIDE SEQUENCE [LARGE SCALE GENOMIC DNA]</scope>
    <source>
        <strain evidence="9 10">JCM 31229</strain>
    </source>
</reference>
<evidence type="ECO:0000256" key="1">
    <source>
        <dbReference type="ARBA" id="ARBA00004651"/>
    </source>
</evidence>
<keyword evidence="6 8" id="KW-1133">Transmembrane helix</keyword>
<gene>
    <name evidence="9" type="primary">mreD</name>
    <name evidence="9" type="ORF">K7G82_02265</name>
</gene>
<evidence type="ECO:0000256" key="3">
    <source>
        <dbReference type="ARBA" id="ARBA00022475"/>
    </source>
</evidence>
<evidence type="ECO:0000256" key="6">
    <source>
        <dbReference type="ARBA" id="ARBA00022989"/>
    </source>
</evidence>
<keyword evidence="5" id="KW-0133">Cell shape</keyword>
<evidence type="ECO:0000256" key="8">
    <source>
        <dbReference type="SAM" id="Phobius"/>
    </source>
</evidence>
<evidence type="ECO:0000256" key="2">
    <source>
        <dbReference type="ARBA" id="ARBA00007776"/>
    </source>
</evidence>
<dbReference type="Proteomes" id="UP000706039">
    <property type="component" value="Unassembled WGS sequence"/>
</dbReference>
<keyword evidence="10" id="KW-1185">Reference proteome</keyword>
<protein>
    <submittedName>
        <fullName evidence="9">Rod shape-determining protein MreD</fullName>
    </submittedName>
</protein>
<comment type="caution">
    <text evidence="9">The sequence shown here is derived from an EMBL/GenBank/DDBJ whole genome shotgun (WGS) entry which is preliminary data.</text>
</comment>
<dbReference type="InterPro" id="IPR007227">
    <property type="entry name" value="Cell_shape_determining_MreD"/>
</dbReference>
<feature type="transmembrane region" description="Helical" evidence="8">
    <location>
        <begin position="20"/>
        <end position="44"/>
    </location>
</feature>
<dbReference type="Pfam" id="PF04093">
    <property type="entry name" value="MreD"/>
    <property type="match status" value="1"/>
</dbReference>
<feature type="transmembrane region" description="Helical" evidence="8">
    <location>
        <begin position="113"/>
        <end position="134"/>
    </location>
</feature>
<evidence type="ECO:0000313" key="9">
    <source>
        <dbReference type="EMBL" id="MBY8821097.1"/>
    </source>
</evidence>
<name>A0ABS7PIG4_9SPHN</name>
<dbReference type="EMBL" id="JAINVV010000001">
    <property type="protein sequence ID" value="MBY8821097.1"/>
    <property type="molecule type" value="Genomic_DNA"/>
</dbReference>
<comment type="subcellular location">
    <subcellularLocation>
        <location evidence="1">Cell membrane</location>
        <topology evidence="1">Multi-pass membrane protein</topology>
    </subcellularLocation>
</comment>
<keyword evidence="4 8" id="KW-0812">Transmembrane</keyword>
<accession>A0ABS7PIG4</accession>
<dbReference type="NCBIfam" id="TIGR03426">
    <property type="entry name" value="shape_MreD"/>
    <property type="match status" value="1"/>
</dbReference>
<sequence length="170" mass="18756">MRQAIRSDREERVARLRGQILPAISTVLGSAVTLLPIVAAAPILPPFGLLMLLSWRLIRPELWPIWVGIPLGLADDLLSGQPIGSAVLLWTLVLLGIDQLDRRTMFRDYWQDWLIAAAAIIVCLAGGLLTANITGGHTEFAVIVPQILFSVLAYPIVARFCALLDRWRLS</sequence>
<evidence type="ECO:0000256" key="5">
    <source>
        <dbReference type="ARBA" id="ARBA00022960"/>
    </source>
</evidence>
<dbReference type="RefSeq" id="WP_222988185.1">
    <property type="nucleotide sequence ID" value="NZ_JAINVV010000001.1"/>
</dbReference>
<proteinExistence type="inferred from homology"/>
<keyword evidence="7 8" id="KW-0472">Membrane</keyword>
<evidence type="ECO:0000313" key="10">
    <source>
        <dbReference type="Proteomes" id="UP000706039"/>
    </source>
</evidence>
<feature type="transmembrane region" description="Helical" evidence="8">
    <location>
        <begin position="140"/>
        <end position="164"/>
    </location>
</feature>
<feature type="transmembrane region" description="Helical" evidence="8">
    <location>
        <begin position="83"/>
        <end position="101"/>
    </location>
</feature>